<dbReference type="RefSeq" id="WP_119670900.1">
    <property type="nucleotide sequence ID" value="NZ_QXED01000010.1"/>
</dbReference>
<dbReference type="GO" id="GO:0004673">
    <property type="term" value="F:protein histidine kinase activity"/>
    <property type="evidence" value="ECO:0007669"/>
    <property type="project" value="UniProtKB-EC"/>
</dbReference>
<dbReference type="AlphaFoldDB" id="A0A418LZE6"/>
<evidence type="ECO:0000256" key="4">
    <source>
        <dbReference type="ARBA" id="ARBA00022777"/>
    </source>
</evidence>
<proteinExistence type="predicted"/>
<dbReference type="Pfam" id="PF07695">
    <property type="entry name" value="7TMR-DISM_7TM"/>
    <property type="match status" value="1"/>
</dbReference>
<dbReference type="Proteomes" id="UP000283523">
    <property type="component" value="Unassembled WGS sequence"/>
</dbReference>
<evidence type="ECO:0000256" key="3">
    <source>
        <dbReference type="ARBA" id="ARBA00022679"/>
    </source>
</evidence>
<accession>A0A418LZE6</accession>
<evidence type="ECO:0000259" key="7">
    <source>
        <dbReference type="SMART" id="SM00387"/>
    </source>
</evidence>
<keyword evidence="4" id="KW-0418">Kinase</keyword>
<dbReference type="PANTHER" id="PTHR24421:SF10">
    <property type="entry name" value="NITRATE_NITRITE SENSOR PROTEIN NARQ"/>
    <property type="match status" value="1"/>
</dbReference>
<organism evidence="8 9">
    <name type="scientific">Fibrisoma montanum</name>
    <dbReference type="NCBI Taxonomy" id="2305895"/>
    <lineage>
        <taxon>Bacteria</taxon>
        <taxon>Pseudomonadati</taxon>
        <taxon>Bacteroidota</taxon>
        <taxon>Cytophagia</taxon>
        <taxon>Cytophagales</taxon>
        <taxon>Spirosomataceae</taxon>
        <taxon>Fibrisoma</taxon>
    </lineage>
</organism>
<dbReference type="Pfam" id="PF07696">
    <property type="entry name" value="7TMR-DISMED2"/>
    <property type="match status" value="1"/>
</dbReference>
<dbReference type="InterPro" id="IPR011623">
    <property type="entry name" value="7TMR_DISM_rcpt_extracell_dom1"/>
</dbReference>
<evidence type="ECO:0000256" key="6">
    <source>
        <dbReference type="SAM" id="Phobius"/>
    </source>
</evidence>
<gene>
    <name evidence="8" type="ORF">DYU11_27210</name>
</gene>
<evidence type="ECO:0000256" key="2">
    <source>
        <dbReference type="ARBA" id="ARBA00012438"/>
    </source>
</evidence>
<dbReference type="GO" id="GO:0000160">
    <property type="term" value="P:phosphorelay signal transduction system"/>
    <property type="evidence" value="ECO:0007669"/>
    <property type="project" value="UniProtKB-KW"/>
</dbReference>
<dbReference type="InterPro" id="IPR036890">
    <property type="entry name" value="HATPase_C_sf"/>
</dbReference>
<evidence type="ECO:0000313" key="9">
    <source>
        <dbReference type="Proteomes" id="UP000283523"/>
    </source>
</evidence>
<keyword evidence="6" id="KW-0472">Membrane</keyword>
<dbReference type="Pfam" id="PF02518">
    <property type="entry name" value="HATPase_c"/>
    <property type="match status" value="1"/>
</dbReference>
<dbReference type="EC" id="2.7.13.3" evidence="2"/>
<dbReference type="CDD" id="cd16917">
    <property type="entry name" value="HATPase_UhpB-NarQ-NarX-like"/>
    <property type="match status" value="1"/>
</dbReference>
<feature type="domain" description="Histidine kinase/HSP90-like ATPase" evidence="7">
    <location>
        <begin position="536"/>
        <end position="629"/>
    </location>
</feature>
<dbReference type="InterPro" id="IPR003594">
    <property type="entry name" value="HATPase_dom"/>
</dbReference>
<feature type="transmembrane region" description="Helical" evidence="6">
    <location>
        <begin position="210"/>
        <end position="227"/>
    </location>
</feature>
<sequence length="632" mass="71172">MIRKLLVLFGLIVAALLSLTAYHLASVKSMEPQLVPITHWEDRSGSATIRDVLRVRSFTPVLQHRINIGYTESVHWFRIRLATSDQLTERSLEIRNPTIDRLELFQVNDSIITSLGQAGSRLPFAQRPSPTKTFVYLLPVDAVPYRTTTDFYLRIDKRYENLATELTVWQTSDLEDREQREYFLWGIFAGVVGLVVLLAFLFYGATLDPVYSWYGLYILGLALRQFADTGLGFQYLWPRLPAINQPDAVIEALWLYIPALLQFQQYFLRLRTESKRVFWATQVFKWTFAGLFVALVIGQLMGLTETHTGAYRLITRVHTILASGVFLVFIAVAIVGLRTTAAVTRLYAAGLSIQMAGQLLIIIQNTMRNQSDGVFFVDAYMLLIVNFFIDLVVLFYLLAYRYRRSIDDERQLQISLAQTRQQTNDAIIDVLESERQQIARLLLTEVGGRLTNTRAMLTALPPVPLLSEAVDLLDKTDANLDQILRDDLPPDLMQKGLPAALSELVERCCRTSDFRLVFQAEGCQPAPGQLPVLSATETRQLYRMTNELIANSIRHAKATEGLVSLQCTSAGWQLIVSDNGQGFDVKQALITGGIGLKNLYNRAQTIDATVQLDAGPTGTTVRLLLPKKIQTS</sequence>
<keyword evidence="3" id="KW-0808">Transferase</keyword>
<feature type="transmembrane region" description="Helical" evidence="6">
    <location>
        <begin position="313"/>
        <end position="334"/>
    </location>
</feature>
<comment type="caution">
    <text evidence="8">The sequence shown here is derived from an EMBL/GenBank/DDBJ whole genome shotgun (WGS) entry which is preliminary data.</text>
</comment>
<dbReference type="PANTHER" id="PTHR24421">
    <property type="entry name" value="NITRATE/NITRITE SENSOR PROTEIN NARX-RELATED"/>
    <property type="match status" value="1"/>
</dbReference>
<feature type="transmembrane region" description="Helical" evidence="6">
    <location>
        <begin position="182"/>
        <end position="203"/>
    </location>
</feature>
<dbReference type="EMBL" id="QXED01000010">
    <property type="protein sequence ID" value="RIV18662.1"/>
    <property type="molecule type" value="Genomic_DNA"/>
</dbReference>
<protein>
    <recommendedName>
        <fullName evidence="2">histidine kinase</fullName>
        <ecNumber evidence="2">2.7.13.3</ecNumber>
    </recommendedName>
</protein>
<keyword evidence="9" id="KW-1185">Reference proteome</keyword>
<feature type="transmembrane region" description="Helical" evidence="6">
    <location>
        <begin position="379"/>
        <end position="400"/>
    </location>
</feature>
<name>A0A418LZE6_9BACT</name>
<dbReference type="Gene3D" id="3.30.565.10">
    <property type="entry name" value="Histidine kinase-like ATPase, C-terminal domain"/>
    <property type="match status" value="1"/>
</dbReference>
<evidence type="ECO:0000256" key="1">
    <source>
        <dbReference type="ARBA" id="ARBA00000085"/>
    </source>
</evidence>
<dbReference type="OrthoDB" id="9783459at2"/>
<keyword evidence="6" id="KW-1133">Transmembrane helix</keyword>
<feature type="transmembrane region" description="Helical" evidence="6">
    <location>
        <begin position="346"/>
        <end position="367"/>
    </location>
</feature>
<keyword evidence="5" id="KW-0902">Two-component regulatory system</keyword>
<dbReference type="InterPro" id="IPR011622">
    <property type="entry name" value="7TMR_DISM_rcpt_extracell_dom2"/>
</dbReference>
<evidence type="ECO:0000256" key="5">
    <source>
        <dbReference type="ARBA" id="ARBA00023012"/>
    </source>
</evidence>
<feature type="transmembrane region" description="Helical" evidence="6">
    <location>
        <begin position="247"/>
        <end position="263"/>
    </location>
</feature>
<dbReference type="InterPro" id="IPR050482">
    <property type="entry name" value="Sensor_HK_TwoCompSys"/>
</dbReference>
<dbReference type="Gene3D" id="2.60.40.2380">
    <property type="match status" value="1"/>
</dbReference>
<evidence type="ECO:0000313" key="8">
    <source>
        <dbReference type="EMBL" id="RIV18662.1"/>
    </source>
</evidence>
<dbReference type="SUPFAM" id="SSF55874">
    <property type="entry name" value="ATPase domain of HSP90 chaperone/DNA topoisomerase II/histidine kinase"/>
    <property type="match status" value="1"/>
</dbReference>
<comment type="catalytic activity">
    <reaction evidence="1">
        <text>ATP + protein L-histidine = ADP + protein N-phospho-L-histidine.</text>
        <dbReference type="EC" id="2.7.13.3"/>
    </reaction>
</comment>
<feature type="transmembrane region" description="Helical" evidence="6">
    <location>
        <begin position="283"/>
        <end position="301"/>
    </location>
</feature>
<dbReference type="SMART" id="SM00387">
    <property type="entry name" value="HATPase_c"/>
    <property type="match status" value="1"/>
</dbReference>
<keyword evidence="6" id="KW-0812">Transmembrane</keyword>
<reference evidence="8 9" key="1">
    <citation type="submission" date="2018-08" db="EMBL/GenBank/DDBJ databases">
        <title>Fibrisoma montanum sp. nov., isolated from Danxia mountain soil.</title>
        <authorList>
            <person name="Huang Y."/>
        </authorList>
    </citation>
    <scope>NUCLEOTIDE SEQUENCE [LARGE SCALE GENOMIC DNA]</scope>
    <source>
        <strain evidence="8 9">HYT19</strain>
    </source>
</reference>